<evidence type="ECO:0000256" key="5">
    <source>
        <dbReference type="ARBA" id="ARBA00022777"/>
    </source>
</evidence>
<dbReference type="eggNOG" id="COG0125">
    <property type="taxonomic scope" value="Bacteria"/>
</dbReference>
<keyword evidence="2 8" id="KW-0808">Transferase</keyword>
<evidence type="ECO:0000256" key="2">
    <source>
        <dbReference type="ARBA" id="ARBA00022679"/>
    </source>
</evidence>
<reference evidence="9" key="2">
    <citation type="submission" date="2022-05" db="EMBL/GenBank/DDBJ databases">
        <authorList>
            <person name="Proctor A.L."/>
            <person name="Phillips G.J."/>
            <person name="Wannemuehler M.J."/>
        </authorList>
    </citation>
    <scope>NUCLEOTIDE SEQUENCE</scope>
    <source>
        <strain evidence="9">ASF457</strain>
    </source>
</reference>
<dbReference type="GO" id="GO:0004798">
    <property type="term" value="F:dTMP kinase activity"/>
    <property type="evidence" value="ECO:0007669"/>
    <property type="project" value="UniProtKB-UniRule"/>
</dbReference>
<dbReference type="InterPro" id="IPR039430">
    <property type="entry name" value="Thymidylate_kin-like_dom"/>
</dbReference>
<dbReference type="GO" id="GO:0005737">
    <property type="term" value="C:cytoplasm"/>
    <property type="evidence" value="ECO:0007669"/>
    <property type="project" value="TreeGrafter"/>
</dbReference>
<comment type="caution">
    <text evidence="8">Lacks conserved residue(s) required for the propagation of feature annotation.</text>
</comment>
<dbReference type="KEGG" id="msch:N508_001592"/>
<proteinExistence type="inferred from homology"/>
<reference evidence="9" key="3">
    <citation type="submission" date="2022-06" db="EMBL/GenBank/DDBJ databases">
        <title>Resources to Facilitate Use of the Altered Schaedler Flora (ASF) Mouse Model to Study Microbiome Function.</title>
        <authorList>
            <person name="Proctor A."/>
            <person name="Parvinroo S."/>
            <person name="Richie T."/>
            <person name="Jia X."/>
            <person name="Lee S.T.M."/>
            <person name="Karp P.D."/>
            <person name="Paley S."/>
            <person name="Kostic A.D."/>
            <person name="Pierre J.F."/>
            <person name="Wannemuehler M.J."/>
            <person name="Phillips G.J."/>
        </authorList>
    </citation>
    <scope>NUCLEOTIDE SEQUENCE</scope>
    <source>
        <strain evidence="9">ASF457</strain>
    </source>
</reference>
<dbReference type="CDD" id="cd01672">
    <property type="entry name" value="TMPK"/>
    <property type="match status" value="1"/>
</dbReference>
<evidence type="ECO:0000256" key="6">
    <source>
        <dbReference type="ARBA" id="ARBA00022840"/>
    </source>
</evidence>
<keyword evidence="10" id="KW-1185">Reference proteome</keyword>
<dbReference type="InterPro" id="IPR018094">
    <property type="entry name" value="Thymidylate_kinase"/>
</dbReference>
<dbReference type="GO" id="GO:0005524">
    <property type="term" value="F:ATP binding"/>
    <property type="evidence" value="ECO:0007669"/>
    <property type="project" value="UniProtKB-UniRule"/>
</dbReference>
<dbReference type="GO" id="GO:0006227">
    <property type="term" value="P:dUDP biosynthetic process"/>
    <property type="evidence" value="ECO:0007669"/>
    <property type="project" value="TreeGrafter"/>
</dbReference>
<organism evidence="9 10">
    <name type="scientific">Mucispirillum schaedleri ASF457</name>
    <dbReference type="NCBI Taxonomy" id="1379858"/>
    <lineage>
        <taxon>Bacteria</taxon>
        <taxon>Pseudomonadati</taxon>
        <taxon>Deferribacterota</taxon>
        <taxon>Deferribacteres</taxon>
        <taxon>Deferribacterales</taxon>
        <taxon>Mucispirillaceae</taxon>
        <taxon>Mucispirillum</taxon>
    </lineage>
</organism>
<dbReference type="Pfam" id="PF02223">
    <property type="entry name" value="Thymidylate_kin"/>
    <property type="match status" value="1"/>
</dbReference>
<dbReference type="EC" id="2.7.4.9" evidence="8"/>
<dbReference type="PANTHER" id="PTHR10344:SF4">
    <property type="entry name" value="UMP-CMP KINASE 2, MITOCHONDRIAL"/>
    <property type="match status" value="1"/>
</dbReference>
<protein>
    <recommendedName>
        <fullName evidence="8">Thymidylate kinase</fullName>
        <ecNumber evidence="8">2.7.4.9</ecNumber>
    </recommendedName>
    <alternativeName>
        <fullName evidence="8">dTMP kinase</fullName>
    </alternativeName>
</protein>
<dbReference type="SUPFAM" id="SSF52540">
    <property type="entry name" value="P-loop containing nucleoside triphosphate hydrolases"/>
    <property type="match status" value="1"/>
</dbReference>
<comment type="catalytic activity">
    <reaction evidence="7 8">
        <text>dTMP + ATP = dTDP + ADP</text>
        <dbReference type="Rhea" id="RHEA:13517"/>
        <dbReference type="ChEBI" id="CHEBI:30616"/>
        <dbReference type="ChEBI" id="CHEBI:58369"/>
        <dbReference type="ChEBI" id="CHEBI:63528"/>
        <dbReference type="ChEBI" id="CHEBI:456216"/>
        <dbReference type="EC" id="2.7.4.9"/>
    </reaction>
</comment>
<name>V2QFN3_9BACT</name>
<dbReference type="RefSeq" id="WP_023275885.1">
    <property type="nucleotide sequence ID" value="NZ_CP097562.1"/>
</dbReference>
<dbReference type="NCBIfam" id="TIGR00041">
    <property type="entry name" value="DTMP_kinase"/>
    <property type="match status" value="1"/>
</dbReference>
<sequence>MIVAFEGLDGSGKGTQSQILSAKMSAKGIDNALYSFPNYKGTNFGLEVGKYLNGGFGSLDEVPPQFPVMLYAMDRFEMRKSIMKDINSGSNIIFDRYVPSNIAHQAVKFPENQRKTFADWVKRLEYNILEMPSPDVIIFLDVDPVIAGRMVALKGKRSYTDAAKDIHEANDSYMDKVYQMYKQMAQDENWVIIQAADGENMFSEEKIIKDIVIALAQKGYPIEDPEKLF</sequence>
<dbReference type="OrthoDB" id="9774907at2"/>
<dbReference type="Proteomes" id="UP000017429">
    <property type="component" value="Chromosome"/>
</dbReference>
<dbReference type="Gene3D" id="3.40.50.300">
    <property type="entry name" value="P-loop containing nucleotide triphosphate hydrolases"/>
    <property type="match status" value="1"/>
</dbReference>
<evidence type="ECO:0000256" key="8">
    <source>
        <dbReference type="HAMAP-Rule" id="MF_00165"/>
    </source>
</evidence>
<accession>V2QFN3</accession>
<evidence type="ECO:0000256" key="1">
    <source>
        <dbReference type="ARBA" id="ARBA00009776"/>
    </source>
</evidence>
<keyword evidence="3 8" id="KW-0545">Nucleotide biosynthesis</keyword>
<evidence type="ECO:0000256" key="3">
    <source>
        <dbReference type="ARBA" id="ARBA00022727"/>
    </source>
</evidence>
<dbReference type="EMBL" id="CP097562">
    <property type="protein sequence ID" value="USF24506.1"/>
    <property type="molecule type" value="Genomic_DNA"/>
</dbReference>
<dbReference type="AlphaFoldDB" id="V2QFN3"/>
<keyword evidence="4 8" id="KW-0547">Nucleotide-binding</keyword>
<dbReference type="HAMAP" id="MF_00165">
    <property type="entry name" value="Thymidylate_kinase"/>
    <property type="match status" value="1"/>
</dbReference>
<dbReference type="PANTHER" id="PTHR10344">
    <property type="entry name" value="THYMIDYLATE KINASE"/>
    <property type="match status" value="1"/>
</dbReference>
<comment type="similarity">
    <text evidence="1 8">Belongs to the thymidylate kinase family.</text>
</comment>
<dbReference type="GO" id="GO:0006233">
    <property type="term" value="P:dTDP biosynthetic process"/>
    <property type="evidence" value="ECO:0007669"/>
    <property type="project" value="InterPro"/>
</dbReference>
<evidence type="ECO:0000313" key="10">
    <source>
        <dbReference type="Proteomes" id="UP000017429"/>
    </source>
</evidence>
<dbReference type="GO" id="GO:0006235">
    <property type="term" value="P:dTTP biosynthetic process"/>
    <property type="evidence" value="ECO:0007669"/>
    <property type="project" value="UniProtKB-UniRule"/>
</dbReference>
<comment type="function">
    <text evidence="8">Phosphorylation of dTMP to form dTDP in both de novo and salvage pathways of dTTP synthesis.</text>
</comment>
<gene>
    <name evidence="8 9" type="primary">tmk</name>
    <name evidence="9" type="ORF">N508_001592</name>
</gene>
<evidence type="ECO:0000256" key="7">
    <source>
        <dbReference type="ARBA" id="ARBA00048743"/>
    </source>
</evidence>
<evidence type="ECO:0000313" key="9">
    <source>
        <dbReference type="EMBL" id="USF24506.1"/>
    </source>
</evidence>
<dbReference type="InterPro" id="IPR027417">
    <property type="entry name" value="P-loop_NTPase"/>
</dbReference>
<keyword evidence="6 8" id="KW-0067">ATP-binding</keyword>
<evidence type="ECO:0000256" key="4">
    <source>
        <dbReference type="ARBA" id="ARBA00022741"/>
    </source>
</evidence>
<reference evidence="9" key="1">
    <citation type="journal article" date="2014" name="Genome Announc.">
        <title>Draft genome sequences of the altered schaedler flora, a defined bacterial community from gnotobiotic mice.</title>
        <authorList>
            <person name="Wannemuehler M.J."/>
            <person name="Overstreet A.M."/>
            <person name="Ward D.V."/>
            <person name="Phillips G.J."/>
        </authorList>
    </citation>
    <scope>NUCLEOTIDE SEQUENCE</scope>
    <source>
        <strain evidence="9">ASF457</strain>
    </source>
</reference>
<keyword evidence="5 8" id="KW-0418">Kinase</keyword>